<dbReference type="InterPro" id="IPR026841">
    <property type="entry name" value="Aur1/Ipt1"/>
</dbReference>
<name>A0ABW1G4H4_9ACTN</name>
<evidence type="ECO:0000256" key="1">
    <source>
        <dbReference type="ARBA" id="ARBA00004141"/>
    </source>
</evidence>
<evidence type="ECO:0000313" key="9">
    <source>
        <dbReference type="Proteomes" id="UP001596174"/>
    </source>
</evidence>
<gene>
    <name evidence="8" type="ORF">ACFP3V_20425</name>
</gene>
<feature type="domain" description="Inositolphosphotransferase Aur1/Ipt1" evidence="7">
    <location>
        <begin position="46"/>
        <end position="234"/>
    </location>
</feature>
<feature type="transmembrane region" description="Helical" evidence="6">
    <location>
        <begin position="221"/>
        <end position="239"/>
    </location>
</feature>
<dbReference type="CDD" id="cd03386">
    <property type="entry name" value="PAP2_Aur1_like"/>
    <property type="match status" value="1"/>
</dbReference>
<feature type="transmembrane region" description="Helical" evidence="6">
    <location>
        <begin position="197"/>
        <end position="215"/>
    </location>
</feature>
<keyword evidence="3 6" id="KW-1133">Transmembrane helix</keyword>
<evidence type="ECO:0000256" key="5">
    <source>
        <dbReference type="SAM" id="MobiDB-lite"/>
    </source>
</evidence>
<evidence type="ECO:0000256" key="2">
    <source>
        <dbReference type="ARBA" id="ARBA00022692"/>
    </source>
</evidence>
<feature type="region of interest" description="Disordered" evidence="5">
    <location>
        <begin position="256"/>
        <end position="294"/>
    </location>
</feature>
<reference evidence="9" key="1">
    <citation type="journal article" date="2019" name="Int. J. Syst. Evol. Microbiol.">
        <title>The Global Catalogue of Microorganisms (GCM) 10K type strain sequencing project: providing services to taxonomists for standard genome sequencing and annotation.</title>
        <authorList>
            <consortium name="The Broad Institute Genomics Platform"/>
            <consortium name="The Broad Institute Genome Sequencing Center for Infectious Disease"/>
            <person name="Wu L."/>
            <person name="Ma J."/>
        </authorList>
    </citation>
    <scope>NUCLEOTIDE SEQUENCE [LARGE SCALE GENOMIC DNA]</scope>
    <source>
        <strain evidence="9">JCM 4816</strain>
    </source>
</reference>
<proteinExistence type="predicted"/>
<protein>
    <submittedName>
        <fullName evidence="8">Phosphatase PAP2 family protein</fullName>
    </submittedName>
</protein>
<feature type="transmembrane region" description="Helical" evidence="6">
    <location>
        <begin position="168"/>
        <end position="190"/>
    </location>
</feature>
<accession>A0ABW1G4H4</accession>
<feature type="transmembrane region" description="Helical" evidence="6">
    <location>
        <begin position="108"/>
        <end position="127"/>
    </location>
</feature>
<dbReference type="Pfam" id="PF14378">
    <property type="entry name" value="PAP2_3"/>
    <property type="match status" value="1"/>
</dbReference>
<feature type="transmembrane region" description="Helical" evidence="6">
    <location>
        <begin position="78"/>
        <end position="96"/>
    </location>
</feature>
<keyword evidence="2 6" id="KW-0812">Transmembrane</keyword>
<comment type="subcellular location">
    <subcellularLocation>
        <location evidence="1">Membrane</location>
        <topology evidence="1">Multi-pass membrane protein</topology>
    </subcellularLocation>
</comment>
<feature type="compositionally biased region" description="Low complexity" evidence="5">
    <location>
        <begin position="256"/>
        <end position="276"/>
    </location>
</feature>
<evidence type="ECO:0000313" key="8">
    <source>
        <dbReference type="EMBL" id="MFC5909571.1"/>
    </source>
</evidence>
<keyword evidence="9" id="KW-1185">Reference proteome</keyword>
<sequence>MSSLSTARRGRWQLELLLVAVIYAAYDGSRLLVRGGLEEAQHDATRLLDIEQWLHLDPERWLNSAFTSDRWLGIPADFAYATLHYIVTPLILAWLWRRHREVYRRARTWLGISTVLALAGFILYPTAPPRLLPDSFGFTDTMAQHANVGWWAGSASAPKGLGSMTNEFAAMPSLHVGWALWCGLMLLLYAQDRTAKVLGLLYPVTIALVVMGTANHYLLDALAGAAVVGAGYLLSGPYLRLWDRVRARLAPTAAGPASASAPAAAPGAGAQPVGPSLPRVPDYPPATAEPAHAP</sequence>
<comment type="caution">
    <text evidence="8">The sequence shown here is derived from an EMBL/GenBank/DDBJ whole genome shotgun (WGS) entry which is preliminary data.</text>
</comment>
<keyword evidence="4 6" id="KW-0472">Membrane</keyword>
<organism evidence="8 9">
    <name type="scientific">Streptacidiphilus monticola</name>
    <dbReference type="NCBI Taxonomy" id="2161674"/>
    <lineage>
        <taxon>Bacteria</taxon>
        <taxon>Bacillati</taxon>
        <taxon>Actinomycetota</taxon>
        <taxon>Actinomycetes</taxon>
        <taxon>Kitasatosporales</taxon>
        <taxon>Streptomycetaceae</taxon>
        <taxon>Streptacidiphilus</taxon>
    </lineage>
</organism>
<dbReference type="PANTHER" id="PTHR31310:SF7">
    <property type="entry name" value="PA-PHOSPHATASE RELATED-FAMILY PROTEIN DDB_G0268928"/>
    <property type="match status" value="1"/>
</dbReference>
<dbReference type="InterPro" id="IPR052185">
    <property type="entry name" value="IPC_Synthase-Related"/>
</dbReference>
<evidence type="ECO:0000256" key="4">
    <source>
        <dbReference type="ARBA" id="ARBA00023136"/>
    </source>
</evidence>
<evidence type="ECO:0000256" key="6">
    <source>
        <dbReference type="SAM" id="Phobius"/>
    </source>
</evidence>
<dbReference type="EMBL" id="JBHSQJ010000083">
    <property type="protein sequence ID" value="MFC5909571.1"/>
    <property type="molecule type" value="Genomic_DNA"/>
</dbReference>
<evidence type="ECO:0000259" key="7">
    <source>
        <dbReference type="Pfam" id="PF14378"/>
    </source>
</evidence>
<evidence type="ECO:0000256" key="3">
    <source>
        <dbReference type="ARBA" id="ARBA00022989"/>
    </source>
</evidence>
<dbReference type="Proteomes" id="UP001596174">
    <property type="component" value="Unassembled WGS sequence"/>
</dbReference>
<dbReference type="RefSeq" id="WP_380585480.1">
    <property type="nucleotide sequence ID" value="NZ_JBHSQJ010000083.1"/>
</dbReference>
<dbReference type="PANTHER" id="PTHR31310">
    <property type="match status" value="1"/>
</dbReference>